<reference evidence="2 3" key="1">
    <citation type="submission" date="2024-09" db="EMBL/GenBank/DDBJ databases">
        <title>Rethinking Asexuality: The Enigmatic Case of Functional Sexual Genes in Lepraria (Stereocaulaceae).</title>
        <authorList>
            <person name="Doellman M."/>
            <person name="Sun Y."/>
            <person name="Barcenas-Pena A."/>
            <person name="Lumbsch H.T."/>
            <person name="Grewe F."/>
        </authorList>
    </citation>
    <scope>NUCLEOTIDE SEQUENCE [LARGE SCALE GENOMIC DNA]</scope>
    <source>
        <strain evidence="2 3">Mercado 3170</strain>
    </source>
</reference>
<dbReference type="EMBL" id="JBEFKJ010000057">
    <property type="protein sequence ID" value="KAL2036667.1"/>
    <property type="molecule type" value="Genomic_DNA"/>
</dbReference>
<feature type="region of interest" description="Disordered" evidence="1">
    <location>
        <begin position="89"/>
        <end position="157"/>
    </location>
</feature>
<comment type="caution">
    <text evidence="2">The sequence shown here is derived from an EMBL/GenBank/DDBJ whole genome shotgun (WGS) entry which is preliminary data.</text>
</comment>
<gene>
    <name evidence="2" type="ORF">N7G274_010617</name>
</gene>
<evidence type="ECO:0000256" key="1">
    <source>
        <dbReference type="SAM" id="MobiDB-lite"/>
    </source>
</evidence>
<evidence type="ECO:0000313" key="2">
    <source>
        <dbReference type="EMBL" id="KAL2036667.1"/>
    </source>
</evidence>
<feature type="compositionally biased region" description="Basic and acidic residues" evidence="1">
    <location>
        <begin position="120"/>
        <end position="140"/>
    </location>
</feature>
<evidence type="ECO:0000313" key="3">
    <source>
        <dbReference type="Proteomes" id="UP001590950"/>
    </source>
</evidence>
<sequence length="157" mass="17148">MDSGARPTGGPRNSPAYNNNTEVVVKIDDKEAAKALREMGPTKLTEKANELIDYLKAGLPVRAARPLRSGDISFTAANEKEAEKLRENAEWGKEYGREGEDRCPSVWGPSTRSAGQWDAANERRETPPEGGNRIHQERKQNPGLRAGIRSGVGGLHT</sequence>
<accession>A0ABR3ZT84</accession>
<protein>
    <submittedName>
        <fullName evidence="2">Uncharacterized protein</fullName>
    </submittedName>
</protein>
<feature type="region of interest" description="Disordered" evidence="1">
    <location>
        <begin position="1"/>
        <end position="20"/>
    </location>
</feature>
<name>A0ABR3ZT84_9LECA</name>
<dbReference type="Proteomes" id="UP001590950">
    <property type="component" value="Unassembled WGS sequence"/>
</dbReference>
<keyword evidence="3" id="KW-1185">Reference proteome</keyword>
<proteinExistence type="predicted"/>
<feature type="compositionally biased region" description="Basic and acidic residues" evidence="1">
    <location>
        <begin position="89"/>
        <end position="103"/>
    </location>
</feature>
<organism evidence="2 3">
    <name type="scientific">Stereocaulon virgatum</name>
    <dbReference type="NCBI Taxonomy" id="373712"/>
    <lineage>
        <taxon>Eukaryota</taxon>
        <taxon>Fungi</taxon>
        <taxon>Dikarya</taxon>
        <taxon>Ascomycota</taxon>
        <taxon>Pezizomycotina</taxon>
        <taxon>Lecanoromycetes</taxon>
        <taxon>OSLEUM clade</taxon>
        <taxon>Lecanoromycetidae</taxon>
        <taxon>Lecanorales</taxon>
        <taxon>Lecanorineae</taxon>
        <taxon>Stereocaulaceae</taxon>
        <taxon>Stereocaulon</taxon>
    </lineage>
</organism>